<name>A0A8T2P3A7_9TELE</name>
<sequence>MNTLEKKRLMQRHKQQQNQRVEIERTFTVMGFESRMLCIGPKVGEKGLARHVLTVTVFPWDTRLPHAALLPRCTSQ</sequence>
<evidence type="ECO:0000313" key="1">
    <source>
        <dbReference type="EMBL" id="KAG9346240.1"/>
    </source>
</evidence>
<gene>
    <name evidence="1" type="ORF">JZ751_008065</name>
</gene>
<dbReference type="EMBL" id="JAFBMS010000016">
    <property type="protein sequence ID" value="KAG9346240.1"/>
    <property type="molecule type" value="Genomic_DNA"/>
</dbReference>
<dbReference type="AlphaFoldDB" id="A0A8T2P3A7"/>
<proteinExistence type="predicted"/>
<protein>
    <submittedName>
        <fullName evidence="1">Uncharacterized protein</fullName>
    </submittedName>
</protein>
<dbReference type="Proteomes" id="UP000824540">
    <property type="component" value="Unassembled WGS sequence"/>
</dbReference>
<reference evidence="1" key="1">
    <citation type="thesis" date="2021" institute="BYU ScholarsArchive" country="Provo, UT, USA">
        <title>Applications of and Algorithms for Genome Assembly and Genomic Analyses with an Emphasis on Marine Teleosts.</title>
        <authorList>
            <person name="Pickett B.D."/>
        </authorList>
    </citation>
    <scope>NUCLEOTIDE SEQUENCE</scope>
    <source>
        <strain evidence="1">HI-2016</strain>
    </source>
</reference>
<comment type="caution">
    <text evidence="1">The sequence shown here is derived from an EMBL/GenBank/DDBJ whole genome shotgun (WGS) entry which is preliminary data.</text>
</comment>
<accession>A0A8T2P3A7</accession>
<keyword evidence="2" id="KW-1185">Reference proteome</keyword>
<organism evidence="1 2">
    <name type="scientific">Albula glossodonta</name>
    <name type="common">roundjaw bonefish</name>
    <dbReference type="NCBI Taxonomy" id="121402"/>
    <lineage>
        <taxon>Eukaryota</taxon>
        <taxon>Metazoa</taxon>
        <taxon>Chordata</taxon>
        <taxon>Craniata</taxon>
        <taxon>Vertebrata</taxon>
        <taxon>Euteleostomi</taxon>
        <taxon>Actinopterygii</taxon>
        <taxon>Neopterygii</taxon>
        <taxon>Teleostei</taxon>
        <taxon>Albuliformes</taxon>
        <taxon>Albulidae</taxon>
        <taxon>Albula</taxon>
    </lineage>
</organism>
<evidence type="ECO:0000313" key="2">
    <source>
        <dbReference type="Proteomes" id="UP000824540"/>
    </source>
</evidence>